<dbReference type="InterPro" id="IPR011545">
    <property type="entry name" value="DEAD/DEAH_box_helicase_dom"/>
</dbReference>
<dbReference type="SMART" id="SM00487">
    <property type="entry name" value="DEXDc"/>
    <property type="match status" value="1"/>
</dbReference>
<evidence type="ECO:0000256" key="5">
    <source>
        <dbReference type="ARBA" id="ARBA00022741"/>
    </source>
</evidence>
<dbReference type="KEGG" id="tcu:Tcur_0935"/>
<feature type="domain" description="HD Cas3-type" evidence="13">
    <location>
        <begin position="249"/>
        <end position="460"/>
    </location>
</feature>
<evidence type="ECO:0000313" key="14">
    <source>
        <dbReference type="EMBL" id="ACY96521.1"/>
    </source>
</evidence>
<dbReference type="GO" id="GO:0003724">
    <property type="term" value="F:RNA helicase activity"/>
    <property type="evidence" value="ECO:0007669"/>
    <property type="project" value="TreeGrafter"/>
</dbReference>
<dbReference type="PROSITE" id="PS51643">
    <property type="entry name" value="HD_CAS3"/>
    <property type="match status" value="1"/>
</dbReference>
<evidence type="ECO:0000259" key="13">
    <source>
        <dbReference type="PROSITE" id="PS51643"/>
    </source>
</evidence>
<dbReference type="Gene3D" id="1.10.3210.30">
    <property type="match status" value="1"/>
</dbReference>
<comment type="similarity">
    <text evidence="1">In the N-terminal section; belongs to the CRISPR-associated nuclease Cas3-HD family.</text>
</comment>
<keyword evidence="5" id="KW-0547">Nucleotide-binding</keyword>
<dbReference type="GO" id="GO:0043571">
    <property type="term" value="P:maintenance of CRISPR repeat elements"/>
    <property type="evidence" value="ECO:0007669"/>
    <property type="project" value="InterPro"/>
</dbReference>
<dbReference type="NCBIfam" id="TIGR01587">
    <property type="entry name" value="cas3_core"/>
    <property type="match status" value="1"/>
</dbReference>
<dbReference type="InterPro" id="IPR006474">
    <property type="entry name" value="Helicase_Cas3_CRISPR-ass_core"/>
</dbReference>
<evidence type="ECO:0000256" key="2">
    <source>
        <dbReference type="ARBA" id="ARBA00009046"/>
    </source>
</evidence>
<dbReference type="PANTHER" id="PTHR47959:SF16">
    <property type="entry name" value="CRISPR-ASSOCIATED NUCLEASE_HELICASE CAS3-RELATED"/>
    <property type="match status" value="1"/>
</dbReference>
<dbReference type="InterPro" id="IPR054712">
    <property type="entry name" value="Cas3-like_dom"/>
</dbReference>
<dbReference type="RefSeq" id="WP_012851305.1">
    <property type="nucleotide sequence ID" value="NC_013510.1"/>
</dbReference>
<dbReference type="eggNOG" id="COG2254">
    <property type="taxonomic scope" value="Bacteria"/>
</dbReference>
<dbReference type="STRING" id="471852.Tcur_0935"/>
<dbReference type="InterPro" id="IPR001650">
    <property type="entry name" value="Helicase_C-like"/>
</dbReference>
<dbReference type="Pfam" id="PF00270">
    <property type="entry name" value="DEAD"/>
    <property type="match status" value="1"/>
</dbReference>
<dbReference type="NCBIfam" id="TIGR02593">
    <property type="entry name" value="CRISPR_cas5"/>
    <property type="match status" value="1"/>
</dbReference>
<dbReference type="SUPFAM" id="SSF52540">
    <property type="entry name" value="P-loop containing nucleoside triphosphate hydrolases"/>
    <property type="match status" value="1"/>
</dbReference>
<feature type="domain" description="Helicase C-terminal" evidence="12">
    <location>
        <begin position="715"/>
        <end position="890"/>
    </location>
</feature>
<keyword evidence="3" id="KW-0540">Nuclease</keyword>
<dbReference type="GO" id="GO:0003676">
    <property type="term" value="F:nucleic acid binding"/>
    <property type="evidence" value="ECO:0007669"/>
    <property type="project" value="InterPro"/>
</dbReference>
<evidence type="ECO:0000256" key="10">
    <source>
        <dbReference type="ARBA" id="ARBA00038437"/>
    </source>
</evidence>
<accession>D1A6P6</accession>
<dbReference type="InterPro" id="IPR003607">
    <property type="entry name" value="HD/PDEase_dom"/>
</dbReference>
<dbReference type="eggNOG" id="COG1203">
    <property type="taxonomic scope" value="Bacteria"/>
</dbReference>
<protein>
    <submittedName>
        <fullName evidence="14">Metal dependent phosphohydrolase</fullName>
    </submittedName>
</protein>
<evidence type="ECO:0000256" key="7">
    <source>
        <dbReference type="ARBA" id="ARBA00022806"/>
    </source>
</evidence>
<dbReference type="NCBIfam" id="TIGR01596">
    <property type="entry name" value="cas3_HD"/>
    <property type="match status" value="1"/>
</dbReference>
<evidence type="ECO:0000256" key="6">
    <source>
        <dbReference type="ARBA" id="ARBA00022801"/>
    </source>
</evidence>
<dbReference type="GO" id="GO:0004518">
    <property type="term" value="F:nuclease activity"/>
    <property type="evidence" value="ECO:0007669"/>
    <property type="project" value="UniProtKB-KW"/>
</dbReference>
<dbReference type="PROSITE" id="PS51192">
    <property type="entry name" value="HELICASE_ATP_BIND_1"/>
    <property type="match status" value="1"/>
</dbReference>
<comment type="similarity">
    <text evidence="10">Belongs to the DEAD box helicase family.</text>
</comment>
<dbReference type="InterPro" id="IPR021124">
    <property type="entry name" value="CRISPR-assoc_prot_Cas5"/>
</dbReference>
<dbReference type="Gene3D" id="3.30.70.2660">
    <property type="match status" value="1"/>
</dbReference>
<dbReference type="GO" id="GO:0051607">
    <property type="term" value="P:defense response to virus"/>
    <property type="evidence" value="ECO:0007669"/>
    <property type="project" value="UniProtKB-KW"/>
</dbReference>
<dbReference type="HOGENOM" id="CLU_009347_1_0_11"/>
<evidence type="ECO:0000259" key="11">
    <source>
        <dbReference type="PROSITE" id="PS51192"/>
    </source>
</evidence>
<dbReference type="CDD" id="cd09693">
    <property type="entry name" value="Cas5_I"/>
    <property type="match status" value="1"/>
</dbReference>
<dbReference type="PANTHER" id="PTHR47959">
    <property type="entry name" value="ATP-DEPENDENT RNA HELICASE RHLE-RELATED"/>
    <property type="match status" value="1"/>
</dbReference>
<dbReference type="InterPro" id="IPR006483">
    <property type="entry name" value="CRISPR-assoc_Cas3_HD"/>
</dbReference>
<evidence type="ECO:0000256" key="8">
    <source>
        <dbReference type="ARBA" id="ARBA00022840"/>
    </source>
</evidence>
<gene>
    <name evidence="14" type="ordered locus">Tcur_0935</name>
</gene>
<evidence type="ECO:0000259" key="12">
    <source>
        <dbReference type="PROSITE" id="PS51194"/>
    </source>
</evidence>
<dbReference type="eggNOG" id="COG1688">
    <property type="taxonomic scope" value="Bacteria"/>
</dbReference>
<evidence type="ECO:0000256" key="9">
    <source>
        <dbReference type="ARBA" id="ARBA00023118"/>
    </source>
</evidence>
<keyword evidence="8" id="KW-0067">ATP-binding</keyword>
<dbReference type="GO" id="GO:0005524">
    <property type="term" value="F:ATP binding"/>
    <property type="evidence" value="ECO:0007669"/>
    <property type="project" value="UniProtKB-KW"/>
</dbReference>
<dbReference type="InterPro" id="IPR014001">
    <property type="entry name" value="Helicase_ATP-bd"/>
</dbReference>
<keyword evidence="15" id="KW-1185">Reference proteome</keyword>
<dbReference type="Pfam" id="PF09704">
    <property type="entry name" value="Cas_Cas5d"/>
    <property type="match status" value="1"/>
</dbReference>
<feature type="domain" description="Helicase ATP-binding" evidence="11">
    <location>
        <begin position="489"/>
        <end position="690"/>
    </location>
</feature>
<dbReference type="InterPro" id="IPR038257">
    <property type="entry name" value="CRISPR-assoc_Cas3_HD_sf"/>
</dbReference>
<evidence type="ECO:0000313" key="15">
    <source>
        <dbReference type="Proteomes" id="UP000001918"/>
    </source>
</evidence>
<dbReference type="InterPro" id="IPR050079">
    <property type="entry name" value="DEAD_box_RNA_helicase"/>
</dbReference>
<dbReference type="PROSITE" id="PS51194">
    <property type="entry name" value="HELICASE_CTER"/>
    <property type="match status" value="1"/>
</dbReference>
<dbReference type="SMART" id="SM00471">
    <property type="entry name" value="HDc"/>
    <property type="match status" value="1"/>
</dbReference>
<dbReference type="Proteomes" id="UP000001918">
    <property type="component" value="Chromosome"/>
</dbReference>
<dbReference type="OrthoDB" id="9810236at2"/>
<dbReference type="Pfam" id="PF18019">
    <property type="entry name" value="Cas3_HD"/>
    <property type="match status" value="1"/>
</dbReference>
<dbReference type="Gene3D" id="3.40.50.300">
    <property type="entry name" value="P-loop containing nucleotide triphosphate hydrolases"/>
    <property type="match status" value="2"/>
</dbReference>
<evidence type="ECO:0000256" key="3">
    <source>
        <dbReference type="ARBA" id="ARBA00022722"/>
    </source>
</evidence>
<dbReference type="InterPro" id="IPR027417">
    <property type="entry name" value="P-loop_NTPase"/>
</dbReference>
<sequence length="1027" mass="112954">MPDERRPIEAVRVQLYAPVASFRDPMFPGVTRCLPVPPPSTLRGMLAAATGRPAEPVVLGVCAYAEGRGVDTETYHPIAADGSNPAIGGRVRPGKGGMTIRERPFLTGVHITLWVPMPDGERIATALRRPTWGLRLGRSQDLVHVRSITRVELVPTDRARIGHALAPRGGHQAPQANLLRLADHVSTDRLRTDYGDYLWCAEPPTDVRPVAGAYRDGDQAVWLQAPPAPETGDDGELAGVFGKSKAASKLGRPELLIEHSVTVRSAAQAVAERIGSPGILADRPGFWTQVEIAALLHDAGKVAEGFQNQLRPGGEPWGERHEVLSLAYADLLTRHLPESDRTMIAVGVAFHHRPLISASGRDLREMYPPEAAWERKFGRDPDAPPTRPRVQVTPARHAALLRWLAAQLGIPPPEPDGRRLWELARDAFARLHAAWRGRVPPEDGLVAVLLQGAVTLADRSGSAHVPLQTHMPLPRRYITTLPAPYPHQRAAAETTGHLVLCAPTGSGKTEAGLAWASRQLDDMPGRPRLLWVLPYRASIDAARDRFIKSLLPAPGQKKPDIGVLHATAARTLLARATTDDCPPGPRQARKARDQAAAMRLFAQRIRVATPYQLLRGAIAGPSHSSVLLEQANALIALDELHAYDPATFGRLCAAMRLWQMLGSRVVVLSATLAPPMIDLLKDTLDQVTVHRAPPGTAPDRHRLVLDDQPITAPQSLDRIRRWLTEGHSVLVVANTVATAQRLYRELAGHARAVLPDDPDAAILLHSRFRAEDRAAIERRISTRHPERAVGENTRRGGLVVATQVLEVSLCLDFDRGVSELAPIEAVAQRAGRVNRRGRHPDGVVEFRVHMPESALPYEEGALDAALSALRNTPSPVISEQTVETWLRHAYDTEWGRQWASQAERYRKEFFESFLTFCDPFHDRTEHATGLDEAFDSIEVLLESDAEEYSLRSSGPHGDPLQAAGLLIPLRKAQIHRLHRNGRAHLDRERARRERRPPLWLINAPYSEETGLDLSAEATSPRQPETVL</sequence>
<dbReference type="GO" id="GO:0016787">
    <property type="term" value="F:hydrolase activity"/>
    <property type="evidence" value="ECO:0007669"/>
    <property type="project" value="UniProtKB-KW"/>
</dbReference>
<dbReference type="Pfam" id="PF22590">
    <property type="entry name" value="Cas3-like_C_2"/>
    <property type="match status" value="1"/>
</dbReference>
<dbReference type="AlphaFoldDB" id="D1A6P6"/>
<evidence type="ECO:0000256" key="1">
    <source>
        <dbReference type="ARBA" id="ARBA00006847"/>
    </source>
</evidence>
<dbReference type="InterPro" id="IPR013422">
    <property type="entry name" value="CRISPR-assoc_prot_Cas5_N"/>
</dbReference>
<dbReference type="CDD" id="cd09641">
    <property type="entry name" value="Cas3''_I"/>
    <property type="match status" value="1"/>
</dbReference>
<keyword evidence="6 14" id="KW-0378">Hydrolase</keyword>
<name>D1A6P6_THECD</name>
<keyword evidence="4" id="KW-0479">Metal-binding</keyword>
<organism evidence="14 15">
    <name type="scientific">Thermomonospora curvata (strain ATCC 19995 / DSM 43183 / JCM 3096 / KCTC 9072 / NBRC 15933 / NCIMB 10081 / Henssen B9)</name>
    <dbReference type="NCBI Taxonomy" id="471852"/>
    <lineage>
        <taxon>Bacteria</taxon>
        <taxon>Bacillati</taxon>
        <taxon>Actinomycetota</taxon>
        <taxon>Actinomycetes</taxon>
        <taxon>Streptosporangiales</taxon>
        <taxon>Thermomonosporaceae</taxon>
        <taxon>Thermomonospora</taxon>
    </lineage>
</organism>
<reference evidence="14 15" key="1">
    <citation type="journal article" date="2011" name="Stand. Genomic Sci.">
        <title>Complete genome sequence of Thermomonospora curvata type strain (B9).</title>
        <authorList>
            <person name="Chertkov O."/>
            <person name="Sikorski J."/>
            <person name="Nolan M."/>
            <person name="Lapidus A."/>
            <person name="Lucas S."/>
            <person name="Del Rio T.G."/>
            <person name="Tice H."/>
            <person name="Cheng J.F."/>
            <person name="Goodwin L."/>
            <person name="Pitluck S."/>
            <person name="Liolios K."/>
            <person name="Ivanova N."/>
            <person name="Mavromatis K."/>
            <person name="Mikhailova N."/>
            <person name="Ovchinnikova G."/>
            <person name="Pati A."/>
            <person name="Chen A."/>
            <person name="Palaniappan K."/>
            <person name="Djao O.D."/>
            <person name="Land M."/>
            <person name="Hauser L."/>
            <person name="Chang Y.J."/>
            <person name="Jeffries C.D."/>
            <person name="Brettin T."/>
            <person name="Han C."/>
            <person name="Detter J.C."/>
            <person name="Rohde M."/>
            <person name="Goker M."/>
            <person name="Woyke T."/>
            <person name="Bristow J."/>
            <person name="Eisen J.A."/>
            <person name="Markowitz V."/>
            <person name="Hugenholtz P."/>
            <person name="Klenk H.P."/>
            <person name="Kyrpides N.C."/>
        </authorList>
    </citation>
    <scope>NUCLEOTIDE SEQUENCE [LARGE SCALE GENOMIC DNA]</scope>
    <source>
        <strain evidence="15">ATCC 19995 / DSM 43183 / JCM 3096 / KCTC 9072 / NBRC 15933 / NCIMB 10081 / Henssen B9</strain>
    </source>
</reference>
<evidence type="ECO:0000256" key="4">
    <source>
        <dbReference type="ARBA" id="ARBA00022723"/>
    </source>
</evidence>
<dbReference type="SUPFAM" id="SSF109604">
    <property type="entry name" value="HD-domain/PDEase-like"/>
    <property type="match status" value="1"/>
</dbReference>
<keyword evidence="9" id="KW-0051">Antiviral defense</keyword>
<comment type="similarity">
    <text evidence="2">In the central section; belongs to the CRISPR-associated helicase Cas3 family.</text>
</comment>
<proteinExistence type="inferred from homology"/>
<dbReference type="EMBL" id="CP001738">
    <property type="protein sequence ID" value="ACY96521.1"/>
    <property type="molecule type" value="Genomic_DNA"/>
</dbReference>
<dbReference type="GO" id="GO:0005829">
    <property type="term" value="C:cytosol"/>
    <property type="evidence" value="ECO:0007669"/>
    <property type="project" value="TreeGrafter"/>
</dbReference>
<keyword evidence="7" id="KW-0347">Helicase</keyword>
<dbReference type="GO" id="GO:0046872">
    <property type="term" value="F:metal ion binding"/>
    <property type="evidence" value="ECO:0007669"/>
    <property type="project" value="UniProtKB-KW"/>
</dbReference>